<dbReference type="InterPro" id="IPR004603">
    <property type="entry name" value="DNA_mismatch_endonuc_vsr"/>
</dbReference>
<evidence type="ECO:0000313" key="7">
    <source>
        <dbReference type="EMBL" id="RMC36591.1"/>
    </source>
</evidence>
<dbReference type="Gene3D" id="3.40.960.10">
    <property type="entry name" value="VSR Endonuclease"/>
    <property type="match status" value="1"/>
</dbReference>
<dbReference type="EMBL" id="QOKZ01000002">
    <property type="protein sequence ID" value="RMC36591.1"/>
    <property type="molecule type" value="Genomic_DNA"/>
</dbReference>
<keyword evidence="4 6" id="KW-0378">Hydrolase</keyword>
<evidence type="ECO:0000256" key="1">
    <source>
        <dbReference type="ARBA" id="ARBA00022722"/>
    </source>
</evidence>
<dbReference type="EC" id="3.1.-.-" evidence="6"/>
<keyword evidence="8" id="KW-1185">Reference proteome</keyword>
<evidence type="ECO:0000256" key="6">
    <source>
        <dbReference type="PIRNR" id="PIRNR018267"/>
    </source>
</evidence>
<dbReference type="PIRSF" id="PIRSF018267">
    <property type="entry name" value="VSR_endonuc"/>
    <property type="match status" value="1"/>
</dbReference>
<dbReference type="GO" id="GO:0006298">
    <property type="term" value="P:mismatch repair"/>
    <property type="evidence" value="ECO:0007669"/>
    <property type="project" value="UniProtKB-UniRule"/>
</dbReference>
<accession>A0A3M0MFX3</accession>
<dbReference type="InterPro" id="IPR011335">
    <property type="entry name" value="Restrct_endonuc-II-like"/>
</dbReference>
<keyword evidence="3 6" id="KW-0227">DNA damage</keyword>
<reference evidence="7 8" key="1">
    <citation type="submission" date="2018-07" db="EMBL/GenBank/DDBJ databases">
        <authorList>
            <person name="Zhang Y."/>
            <person name="Wang L."/>
            <person name="Ma S."/>
        </authorList>
    </citation>
    <scope>NUCLEOTIDE SEQUENCE [LARGE SCALE GENOMIC DNA]</scope>
    <source>
        <strain evidence="7 8">4-2</strain>
    </source>
</reference>
<dbReference type="AlphaFoldDB" id="A0A3M0MFX3"/>
<comment type="function">
    <text evidence="6">May nick specific sequences that contain T:G mispairs resulting from m5C-deamination.</text>
</comment>
<dbReference type="OrthoDB" id="9801520at2"/>
<evidence type="ECO:0000256" key="2">
    <source>
        <dbReference type="ARBA" id="ARBA00022759"/>
    </source>
</evidence>
<comment type="caution">
    <text evidence="7">The sequence shown here is derived from an EMBL/GenBank/DDBJ whole genome shotgun (WGS) entry which is preliminary data.</text>
</comment>
<evidence type="ECO:0000256" key="5">
    <source>
        <dbReference type="ARBA" id="ARBA00023204"/>
    </source>
</evidence>
<dbReference type="SUPFAM" id="SSF52980">
    <property type="entry name" value="Restriction endonuclease-like"/>
    <property type="match status" value="1"/>
</dbReference>
<evidence type="ECO:0000256" key="3">
    <source>
        <dbReference type="ARBA" id="ARBA00022763"/>
    </source>
</evidence>
<keyword evidence="2 6" id="KW-0255">Endonuclease</keyword>
<evidence type="ECO:0000256" key="4">
    <source>
        <dbReference type="ARBA" id="ARBA00022801"/>
    </source>
</evidence>
<keyword evidence="5 6" id="KW-0234">DNA repair</keyword>
<keyword evidence="1 6" id="KW-0540">Nuclease</keyword>
<dbReference type="GO" id="GO:0016787">
    <property type="term" value="F:hydrolase activity"/>
    <property type="evidence" value="ECO:0007669"/>
    <property type="project" value="UniProtKB-KW"/>
</dbReference>
<protein>
    <recommendedName>
        <fullName evidence="6">Very short patch repair endonuclease</fullName>
        <ecNumber evidence="6">3.1.-.-</ecNumber>
    </recommendedName>
</protein>
<dbReference type="CDD" id="cd00221">
    <property type="entry name" value="Vsr"/>
    <property type="match status" value="1"/>
</dbReference>
<dbReference type="RefSeq" id="WP_122111760.1">
    <property type="nucleotide sequence ID" value="NZ_QOKZ01000002.1"/>
</dbReference>
<dbReference type="GO" id="GO:0004519">
    <property type="term" value="F:endonuclease activity"/>
    <property type="evidence" value="ECO:0007669"/>
    <property type="project" value="UniProtKB-KW"/>
</dbReference>
<dbReference type="NCBIfam" id="TIGR00632">
    <property type="entry name" value="vsr"/>
    <property type="match status" value="1"/>
</dbReference>
<gene>
    <name evidence="7" type="primary">vsr</name>
    <name evidence="7" type="ORF">C9E81_08075</name>
</gene>
<sequence>MADIVDAATRSRMMSEIRGKNTRPELLLRKALHRAGFRFRLHDATLPGKPDIVLPKYRVVIFVHGCFWHRHEGCHWCSVPGSNADFWSKKFEKNVERDRRHVTQLKQAGWRVGTVWECALRSNSTSAVESISDWIRSGEPRFETGIVRSSDR</sequence>
<comment type="similarity">
    <text evidence="6">Belongs to the vsr family.</text>
</comment>
<proteinExistence type="inferred from homology"/>
<dbReference type="Pfam" id="PF03852">
    <property type="entry name" value="Vsr"/>
    <property type="match status" value="1"/>
</dbReference>
<organism evidence="7 8">
    <name type="scientific">Paracoccus alkanivorans</name>
    <dbReference type="NCBI Taxonomy" id="2116655"/>
    <lineage>
        <taxon>Bacteria</taxon>
        <taxon>Pseudomonadati</taxon>
        <taxon>Pseudomonadota</taxon>
        <taxon>Alphaproteobacteria</taxon>
        <taxon>Rhodobacterales</taxon>
        <taxon>Paracoccaceae</taxon>
        <taxon>Paracoccus</taxon>
    </lineage>
</organism>
<dbReference type="Proteomes" id="UP000273516">
    <property type="component" value="Unassembled WGS sequence"/>
</dbReference>
<evidence type="ECO:0000313" key="8">
    <source>
        <dbReference type="Proteomes" id="UP000273516"/>
    </source>
</evidence>
<name>A0A3M0MFX3_9RHOB</name>